<keyword evidence="3" id="KW-1185">Reference proteome</keyword>
<protein>
    <recommendedName>
        <fullName evidence="1">ANTAR domain-containing protein</fullName>
    </recommendedName>
</protein>
<dbReference type="Proteomes" id="UP000625210">
    <property type="component" value="Unassembled WGS sequence"/>
</dbReference>
<dbReference type="Gene3D" id="1.10.10.10">
    <property type="entry name" value="Winged helix-like DNA-binding domain superfamily/Winged helix DNA-binding domain"/>
    <property type="match status" value="1"/>
</dbReference>
<dbReference type="AlphaFoldDB" id="A0A8J2VHQ0"/>
<gene>
    <name evidence="2" type="ORF">GCM10011571_16230</name>
</gene>
<evidence type="ECO:0000259" key="1">
    <source>
        <dbReference type="PROSITE" id="PS50921"/>
    </source>
</evidence>
<organism evidence="2 3">
    <name type="scientific">Marinithermofilum abyssi</name>
    <dbReference type="NCBI Taxonomy" id="1571185"/>
    <lineage>
        <taxon>Bacteria</taxon>
        <taxon>Bacillati</taxon>
        <taxon>Bacillota</taxon>
        <taxon>Bacilli</taxon>
        <taxon>Bacillales</taxon>
        <taxon>Thermoactinomycetaceae</taxon>
        <taxon>Marinithermofilum</taxon>
    </lineage>
</organism>
<dbReference type="GO" id="GO:0003723">
    <property type="term" value="F:RNA binding"/>
    <property type="evidence" value="ECO:0007669"/>
    <property type="project" value="InterPro"/>
</dbReference>
<sequence>MKQLTEKEAYHILRKQAMDERRKVADVAASNVKVYRLLDVTK</sequence>
<evidence type="ECO:0000313" key="2">
    <source>
        <dbReference type="EMBL" id="GGE15404.1"/>
    </source>
</evidence>
<dbReference type="InterPro" id="IPR036388">
    <property type="entry name" value="WH-like_DNA-bd_sf"/>
</dbReference>
<dbReference type="Pfam" id="PF03861">
    <property type="entry name" value="ANTAR"/>
    <property type="match status" value="1"/>
</dbReference>
<accession>A0A8J2VHQ0</accession>
<dbReference type="EMBL" id="BMHQ01000005">
    <property type="protein sequence ID" value="GGE15404.1"/>
    <property type="molecule type" value="Genomic_DNA"/>
</dbReference>
<reference evidence="2" key="2">
    <citation type="submission" date="2020-09" db="EMBL/GenBank/DDBJ databases">
        <authorList>
            <person name="Sun Q."/>
            <person name="Zhou Y."/>
        </authorList>
    </citation>
    <scope>NUCLEOTIDE SEQUENCE</scope>
    <source>
        <strain evidence="2">CGMCC 1.15179</strain>
    </source>
</reference>
<proteinExistence type="predicted"/>
<reference evidence="2" key="1">
    <citation type="journal article" date="2014" name="Int. J. Syst. Evol. Microbiol.">
        <title>Complete genome sequence of Corynebacterium casei LMG S-19264T (=DSM 44701T), isolated from a smear-ripened cheese.</title>
        <authorList>
            <consortium name="US DOE Joint Genome Institute (JGI-PGF)"/>
            <person name="Walter F."/>
            <person name="Albersmeier A."/>
            <person name="Kalinowski J."/>
            <person name="Ruckert C."/>
        </authorList>
    </citation>
    <scope>NUCLEOTIDE SEQUENCE</scope>
    <source>
        <strain evidence="2">CGMCC 1.15179</strain>
    </source>
</reference>
<name>A0A8J2VHQ0_9BACL</name>
<evidence type="ECO:0000313" key="3">
    <source>
        <dbReference type="Proteomes" id="UP000625210"/>
    </source>
</evidence>
<dbReference type="InterPro" id="IPR005561">
    <property type="entry name" value="ANTAR"/>
</dbReference>
<dbReference type="PROSITE" id="PS50921">
    <property type="entry name" value="ANTAR"/>
    <property type="match status" value="1"/>
</dbReference>
<comment type="caution">
    <text evidence="2">The sequence shown here is derived from an EMBL/GenBank/DDBJ whole genome shotgun (WGS) entry which is preliminary data.</text>
</comment>
<feature type="domain" description="ANTAR" evidence="1">
    <location>
        <begin position="1"/>
        <end position="32"/>
    </location>
</feature>